<evidence type="ECO:0000313" key="1">
    <source>
        <dbReference type="EMBL" id="GEU30157.1"/>
    </source>
</evidence>
<proteinExistence type="predicted"/>
<comment type="caution">
    <text evidence="1">The sequence shown here is derived from an EMBL/GenBank/DDBJ whole genome shotgun (WGS) entry which is preliminary data.</text>
</comment>
<name>A0A6L2J118_TANCI</name>
<accession>A0A6L2J118</accession>
<gene>
    <name evidence="1" type="ORF">Tci_002135</name>
</gene>
<dbReference type="EMBL" id="BKCJ010000132">
    <property type="protein sequence ID" value="GEU30157.1"/>
    <property type="molecule type" value="Genomic_DNA"/>
</dbReference>
<protein>
    <submittedName>
        <fullName evidence="1">C2 calcium/lipid-binding domain, CaLB</fullName>
    </submittedName>
</protein>
<dbReference type="AlphaFoldDB" id="A0A6L2J118"/>
<sequence>MTKVIKGEFEKLEDLKVKDVSLTCDTSLEVYNNEFNRMSEMDNDLFTYEVEVAKIPCNSKKYDDYEQQVSHEANDDMGYDPSDIALTEWLGLKKFNYEMMDHHTKKALWIYWIRGDDEVELSDEEFLIMKMKLLKQELREAHELPVCNMRRFKMIKYSFRQDEAYVAIKDDEYDDLAKTSDDACRAHQEIFRMMDEGMMVTRAE</sequence>
<reference evidence="1" key="1">
    <citation type="journal article" date="2019" name="Sci. Rep.">
        <title>Draft genome of Tanacetum cinerariifolium, the natural source of mosquito coil.</title>
        <authorList>
            <person name="Yamashiro T."/>
            <person name="Shiraishi A."/>
            <person name="Satake H."/>
            <person name="Nakayama K."/>
        </authorList>
    </citation>
    <scope>NUCLEOTIDE SEQUENCE</scope>
</reference>
<organism evidence="1">
    <name type="scientific">Tanacetum cinerariifolium</name>
    <name type="common">Dalmatian daisy</name>
    <name type="synonym">Chrysanthemum cinerariifolium</name>
    <dbReference type="NCBI Taxonomy" id="118510"/>
    <lineage>
        <taxon>Eukaryota</taxon>
        <taxon>Viridiplantae</taxon>
        <taxon>Streptophyta</taxon>
        <taxon>Embryophyta</taxon>
        <taxon>Tracheophyta</taxon>
        <taxon>Spermatophyta</taxon>
        <taxon>Magnoliopsida</taxon>
        <taxon>eudicotyledons</taxon>
        <taxon>Gunneridae</taxon>
        <taxon>Pentapetalae</taxon>
        <taxon>asterids</taxon>
        <taxon>campanulids</taxon>
        <taxon>Asterales</taxon>
        <taxon>Asteraceae</taxon>
        <taxon>Asteroideae</taxon>
        <taxon>Anthemideae</taxon>
        <taxon>Anthemidinae</taxon>
        <taxon>Tanacetum</taxon>
    </lineage>
</organism>